<evidence type="ECO:0000256" key="1">
    <source>
        <dbReference type="SAM" id="Phobius"/>
    </source>
</evidence>
<keyword evidence="1" id="KW-1133">Transmembrane helix</keyword>
<dbReference type="RefSeq" id="WP_085313589.1">
    <property type="nucleotide sequence ID" value="NZ_CP020748.1"/>
</dbReference>
<keyword evidence="1" id="KW-0812">Transmembrane</keyword>
<keyword evidence="2" id="KW-0966">Cell projection</keyword>
<sequence length="232" mass="26970">MFGEVLREKHLEMYLEYFNLNKKAYQITKWMLTVVVFMIYTLVVMLTKKYVFFLGLPVVVIAANKYNYFNLVLRNINANIEKTFLFPEFLRYFLGSIGTAGNVYTTLKETVPYLKGPMQAQLNLLVEKIEKSNDREHYIEFADFVGTSEANMVMSIIYEFSEYGVKKEALQELERFIDRIQENKVNELVDKKVEAMDVFSVPALFLAVGFVAGFAGIIFIYYMNQISNAITF</sequence>
<dbReference type="AlphaFoldDB" id="A0A1W6AJD2"/>
<dbReference type="EMBL" id="CP020748">
    <property type="protein sequence ID" value="ARJ25895.1"/>
    <property type="molecule type" value="Genomic_DNA"/>
</dbReference>
<dbReference type="Proteomes" id="UP000192932">
    <property type="component" value="Plasmid unnamed5"/>
</dbReference>
<keyword evidence="2" id="KW-0614">Plasmid</keyword>
<evidence type="ECO:0000313" key="2">
    <source>
        <dbReference type="EMBL" id="ARJ25895.1"/>
    </source>
</evidence>
<feature type="transmembrane region" description="Helical" evidence="1">
    <location>
        <begin position="24"/>
        <end position="43"/>
    </location>
</feature>
<reference evidence="2 3" key="1">
    <citation type="submission" date="2017-04" db="EMBL/GenBank/DDBJ databases">
        <title>The Characteristic of a Fine Plant Growth-Promoting Rhizobacteria Bacillus mycoides Gnyt1 and its Whole Genome Sequencing Analysis.</title>
        <authorList>
            <person name="Li J.H."/>
            <person name="Yao T."/>
        </authorList>
    </citation>
    <scope>NUCLEOTIDE SEQUENCE [LARGE SCALE GENOMIC DNA]</scope>
    <source>
        <strain evidence="2 3">Gnyt1</strain>
        <plasmid evidence="3">Plasmid unnamed5</plasmid>
    </source>
</reference>
<keyword evidence="2" id="KW-0969">Cilium</keyword>
<name>A0A1W6AJD2_BACMY</name>
<accession>A0A1W6AJD2</accession>
<evidence type="ECO:0000313" key="3">
    <source>
        <dbReference type="Proteomes" id="UP000192932"/>
    </source>
</evidence>
<geneLocation type="plasmid" evidence="2 3">
    <name>unnamed5</name>
</geneLocation>
<organism evidence="2 3">
    <name type="scientific">Bacillus mycoides</name>
    <dbReference type="NCBI Taxonomy" id="1405"/>
    <lineage>
        <taxon>Bacteria</taxon>
        <taxon>Bacillati</taxon>
        <taxon>Bacillota</taxon>
        <taxon>Bacilli</taxon>
        <taxon>Bacillales</taxon>
        <taxon>Bacillaceae</taxon>
        <taxon>Bacillus</taxon>
        <taxon>Bacillus cereus group</taxon>
    </lineage>
</organism>
<proteinExistence type="predicted"/>
<protein>
    <submittedName>
        <fullName evidence="2">Flagellar assembly protein FlaJ</fullName>
    </submittedName>
</protein>
<keyword evidence="2" id="KW-0282">Flagellum</keyword>
<keyword evidence="1" id="KW-0472">Membrane</keyword>
<feature type="transmembrane region" description="Helical" evidence="1">
    <location>
        <begin position="50"/>
        <end position="69"/>
    </location>
</feature>
<gene>
    <name evidence="2" type="ORF">B7492_33200</name>
</gene>
<feature type="transmembrane region" description="Helical" evidence="1">
    <location>
        <begin position="201"/>
        <end position="223"/>
    </location>
</feature>